<keyword evidence="2" id="KW-1185">Reference proteome</keyword>
<protein>
    <submittedName>
        <fullName evidence="1">Uncharacterized protein</fullName>
    </submittedName>
</protein>
<dbReference type="Proteomes" id="UP001320706">
    <property type="component" value="Unassembled WGS sequence"/>
</dbReference>
<reference evidence="1" key="1">
    <citation type="submission" date="2024-02" db="EMBL/GenBank/DDBJ databases">
        <title>Metagenome Assembled Genome of Zalaria obscura JY119.</title>
        <authorList>
            <person name="Vighnesh L."/>
            <person name="Jagadeeshwari U."/>
            <person name="Venkata Ramana C."/>
            <person name="Sasikala C."/>
        </authorList>
    </citation>
    <scope>NUCLEOTIDE SEQUENCE</scope>
    <source>
        <strain evidence="1">JY119</strain>
    </source>
</reference>
<organism evidence="1 2">
    <name type="scientific">Zalaria obscura</name>
    <dbReference type="NCBI Taxonomy" id="2024903"/>
    <lineage>
        <taxon>Eukaryota</taxon>
        <taxon>Fungi</taxon>
        <taxon>Dikarya</taxon>
        <taxon>Ascomycota</taxon>
        <taxon>Pezizomycotina</taxon>
        <taxon>Dothideomycetes</taxon>
        <taxon>Dothideomycetidae</taxon>
        <taxon>Dothideales</taxon>
        <taxon>Zalariaceae</taxon>
        <taxon>Zalaria</taxon>
    </lineage>
</organism>
<comment type="caution">
    <text evidence="1">The sequence shown here is derived from an EMBL/GenBank/DDBJ whole genome shotgun (WGS) entry which is preliminary data.</text>
</comment>
<gene>
    <name evidence="1" type="ORF">M8818_006256</name>
</gene>
<evidence type="ECO:0000313" key="1">
    <source>
        <dbReference type="EMBL" id="KAK8200937.1"/>
    </source>
</evidence>
<sequence length="493" mass="55017">MSKKSSQEVSLLVTGVQLGSQRYSKQHRDAGEVPKIAMWRCNLTGLSYVHNLYFVAYAGNIYVFEPQFPTQELPPHPALIIDTEPSASGLIGGYIDPREPRAINNLVLQFLDISGTTRLWDVHRLSREEMTKMRWSSARAGSGLRADSGLGFDGFDRLNAGWGVLFLDSRSFCKVNNILDAVGTHLSQHTADAQIWDISDAVQNLPDQGPIYAQIADSQPNNVMDGNFNDPAPLAPIPRSHPLQTRDSPTIPATHAGPSNDVSSGVDEDEEMDEDEEIDENEGSDSGQAADDSPEGSEYTQDYTDQELEEPAFLSIHRDCNLALHDRLPCPILHTSLSNLYLFQPSPAGTLPAGTPLLMLADPWQQSLPLEHYWLQRMQRCNMLAQIPSLSVVIVGNQKGRVLILSLTQVHSMDKHVYAFRIAHMLPRRNQELAGHRPMSPLHGIAVGPMQGTENLPDNKKRWRLMIMYQDHTVLSYEFGKSDHDLELREVMI</sequence>
<proteinExistence type="predicted"/>
<evidence type="ECO:0000313" key="2">
    <source>
        <dbReference type="Proteomes" id="UP001320706"/>
    </source>
</evidence>
<accession>A0ACC3SBR2</accession>
<name>A0ACC3SBR2_9PEZI</name>
<dbReference type="EMBL" id="JAMKPW020000038">
    <property type="protein sequence ID" value="KAK8200937.1"/>
    <property type="molecule type" value="Genomic_DNA"/>
</dbReference>